<gene>
    <name evidence="2" type="ORF">AU255_06285</name>
</gene>
<evidence type="ECO:0000256" key="1">
    <source>
        <dbReference type="SAM" id="SignalP"/>
    </source>
</evidence>
<name>A0A1V8M7D1_9GAMM</name>
<dbReference type="SUPFAM" id="SSF159594">
    <property type="entry name" value="XCC0632-like"/>
    <property type="match status" value="1"/>
</dbReference>
<reference evidence="2 3" key="1">
    <citation type="submission" date="2015-12" db="EMBL/GenBank/DDBJ databases">
        <authorList>
            <person name="Shamseldin A."/>
            <person name="Moawad H."/>
            <person name="Abd El-Rahim W.M."/>
            <person name="Sadowsky M.J."/>
        </authorList>
    </citation>
    <scope>NUCLEOTIDE SEQUENCE [LARGE SCALE GENOMIC DNA]</scope>
    <source>
        <strain evidence="2 3">WF1</strain>
    </source>
</reference>
<sequence>MKRIINKMLALSLLGIVTACSVGSHPAIPVSHDLGPIVLAKADSIPVTLSAPVWLWSERIRYRLLYKDATAVAYYNLDRWEAPLPALLERRIKVTGKQPALKLQIRLTEFEQQFESINNAQVVMTFTVSAFSGDSNSLLAKRSFTLSHKTATADANGAIAGFVVLTEQANKEIAVWLTSLAKTKK</sequence>
<dbReference type="EMBL" id="LPUF01000001">
    <property type="protein sequence ID" value="OQK17484.1"/>
    <property type="molecule type" value="Genomic_DNA"/>
</dbReference>
<dbReference type="Proteomes" id="UP000191980">
    <property type="component" value="Unassembled WGS sequence"/>
</dbReference>
<feature type="chain" id="PRO_5013026055" evidence="1">
    <location>
        <begin position="27"/>
        <end position="185"/>
    </location>
</feature>
<organism evidence="2 3">
    <name type="scientific">Methyloprofundus sedimenti</name>
    <dbReference type="NCBI Taxonomy" id="1420851"/>
    <lineage>
        <taxon>Bacteria</taxon>
        <taxon>Pseudomonadati</taxon>
        <taxon>Pseudomonadota</taxon>
        <taxon>Gammaproteobacteria</taxon>
        <taxon>Methylococcales</taxon>
        <taxon>Methylococcaceae</taxon>
        <taxon>Methyloprofundus</taxon>
    </lineage>
</organism>
<keyword evidence="3" id="KW-1185">Reference proteome</keyword>
<evidence type="ECO:0000313" key="2">
    <source>
        <dbReference type="EMBL" id="OQK17484.1"/>
    </source>
</evidence>
<dbReference type="AlphaFoldDB" id="A0A1V8M7D1"/>
<accession>A0A1V8M7D1</accession>
<feature type="signal peptide" evidence="1">
    <location>
        <begin position="1"/>
        <end position="26"/>
    </location>
</feature>
<comment type="caution">
    <text evidence="2">The sequence shown here is derived from an EMBL/GenBank/DDBJ whole genome shotgun (WGS) entry which is preliminary data.</text>
</comment>
<protein>
    <submittedName>
        <fullName evidence="2">Uncharacterized protein</fullName>
    </submittedName>
</protein>
<dbReference type="OrthoDB" id="5568302at2"/>
<dbReference type="Gene3D" id="3.40.50.10610">
    <property type="entry name" value="ABC-type transport auxiliary lipoprotein component"/>
    <property type="match status" value="1"/>
</dbReference>
<evidence type="ECO:0000313" key="3">
    <source>
        <dbReference type="Proteomes" id="UP000191980"/>
    </source>
</evidence>
<dbReference type="RefSeq" id="WP_080522092.1">
    <property type="nucleotide sequence ID" value="NZ_LPUF01000001.1"/>
</dbReference>
<proteinExistence type="predicted"/>
<keyword evidence="1" id="KW-0732">Signal</keyword>
<dbReference type="PROSITE" id="PS51257">
    <property type="entry name" value="PROKAR_LIPOPROTEIN"/>
    <property type="match status" value="1"/>
</dbReference>
<dbReference type="STRING" id="1420851.AU255_06285"/>